<accession>A0AB37UAC9</accession>
<proteinExistence type="predicted"/>
<protein>
    <submittedName>
        <fullName evidence="1">Uncharacterized protein</fullName>
    </submittedName>
</protein>
<dbReference type="AlphaFoldDB" id="A0AB37UAC9"/>
<reference evidence="1 2" key="1">
    <citation type="journal article" date="2019" name="Genome Biol. Evol.">
        <title>Day and night: Metabolic profiles and evolutionary relationships of six axenic non-marine cyanobacteria.</title>
        <authorList>
            <person name="Will S.E."/>
            <person name="Henke P."/>
            <person name="Boedeker C."/>
            <person name="Huang S."/>
            <person name="Brinkmann H."/>
            <person name="Rohde M."/>
            <person name="Jarek M."/>
            <person name="Friedl T."/>
            <person name="Seufert S."/>
            <person name="Schumacher M."/>
            <person name="Overmann J."/>
            <person name="Neumann-Schaal M."/>
            <person name="Petersen J."/>
        </authorList>
    </citation>
    <scope>NUCLEOTIDE SEQUENCE [LARGE SCALE GENOMIC DNA]</scope>
    <source>
        <strain evidence="1 2">SAG 39.79</strain>
    </source>
</reference>
<keyword evidence="2" id="KW-1185">Reference proteome</keyword>
<dbReference type="Proteomes" id="UP000282574">
    <property type="component" value="Unassembled WGS sequence"/>
</dbReference>
<name>A0AB37UAC9_9CYAN</name>
<organism evidence="1 2">
    <name type="scientific">Chroococcidiopsis cubana SAG 39.79</name>
    <dbReference type="NCBI Taxonomy" id="388085"/>
    <lineage>
        <taxon>Bacteria</taxon>
        <taxon>Bacillati</taxon>
        <taxon>Cyanobacteriota</taxon>
        <taxon>Cyanophyceae</taxon>
        <taxon>Chroococcidiopsidales</taxon>
        <taxon>Chroococcidiopsidaceae</taxon>
        <taxon>Chroococcidiopsis</taxon>
    </lineage>
</organism>
<comment type="caution">
    <text evidence="1">The sequence shown here is derived from an EMBL/GenBank/DDBJ whole genome shotgun (WGS) entry which is preliminary data.</text>
</comment>
<evidence type="ECO:0000313" key="1">
    <source>
        <dbReference type="EMBL" id="RUT02923.1"/>
    </source>
</evidence>
<dbReference type="RefSeq" id="WP_106168881.1">
    <property type="nucleotide sequence ID" value="NZ_JAVKZF010000001.1"/>
</dbReference>
<dbReference type="EMBL" id="RSCK01000105">
    <property type="protein sequence ID" value="RUT02923.1"/>
    <property type="molecule type" value="Genomic_DNA"/>
</dbReference>
<sequence>MDLTPQDRSLLSVTTLLNRFGLNILDRRVELGTGAIRLLVGRGKQPELAITITDDGRVFYE</sequence>
<gene>
    <name evidence="1" type="ORF">DSM107010_61900</name>
</gene>
<evidence type="ECO:0000313" key="2">
    <source>
        <dbReference type="Proteomes" id="UP000282574"/>
    </source>
</evidence>